<name>A0A2T0JX99_9ACTN</name>
<evidence type="ECO:0000313" key="2">
    <source>
        <dbReference type="EMBL" id="PRX12601.1"/>
    </source>
</evidence>
<evidence type="ECO:0000259" key="1">
    <source>
        <dbReference type="Pfam" id="PF04149"/>
    </source>
</evidence>
<dbReference type="Pfam" id="PF04149">
    <property type="entry name" value="DUF397"/>
    <property type="match status" value="1"/>
</dbReference>
<organism evidence="2 3">
    <name type="scientific">Actinoplanes italicus</name>
    <dbReference type="NCBI Taxonomy" id="113567"/>
    <lineage>
        <taxon>Bacteria</taxon>
        <taxon>Bacillati</taxon>
        <taxon>Actinomycetota</taxon>
        <taxon>Actinomycetes</taxon>
        <taxon>Micromonosporales</taxon>
        <taxon>Micromonosporaceae</taxon>
        <taxon>Actinoplanes</taxon>
    </lineage>
</organism>
<accession>A0A2T0JX99</accession>
<feature type="domain" description="DUF397" evidence="1">
    <location>
        <begin position="6"/>
        <end position="58"/>
    </location>
</feature>
<dbReference type="RefSeq" id="WP_106329382.1">
    <property type="nucleotide sequence ID" value="NZ_BOMO01000152.1"/>
</dbReference>
<protein>
    <submittedName>
        <fullName evidence="2">Uncharacterized protein DUF397</fullName>
    </submittedName>
</protein>
<dbReference type="Proteomes" id="UP000239415">
    <property type="component" value="Unassembled WGS sequence"/>
</dbReference>
<dbReference type="AlphaFoldDB" id="A0A2T0JX99"/>
<proteinExistence type="predicted"/>
<sequence>MDLTNARWRKSSRSGSNGACVEVAITDEGVAVRDTKDRNKPAHIYTHAEWSAFIDGVKDGEFDCDTK</sequence>
<comment type="caution">
    <text evidence="2">The sequence shown here is derived from an EMBL/GenBank/DDBJ whole genome shotgun (WGS) entry which is preliminary data.</text>
</comment>
<keyword evidence="3" id="KW-1185">Reference proteome</keyword>
<dbReference type="EMBL" id="PVMZ01000027">
    <property type="protein sequence ID" value="PRX12601.1"/>
    <property type="molecule type" value="Genomic_DNA"/>
</dbReference>
<dbReference type="InterPro" id="IPR007278">
    <property type="entry name" value="DUF397"/>
</dbReference>
<dbReference type="OrthoDB" id="3296416at2"/>
<evidence type="ECO:0000313" key="3">
    <source>
        <dbReference type="Proteomes" id="UP000239415"/>
    </source>
</evidence>
<gene>
    <name evidence="2" type="ORF">CLV67_12724</name>
</gene>
<reference evidence="2 3" key="1">
    <citation type="submission" date="2018-03" db="EMBL/GenBank/DDBJ databases">
        <title>Genomic Encyclopedia of Archaeal and Bacterial Type Strains, Phase II (KMG-II): from individual species to whole genera.</title>
        <authorList>
            <person name="Goeker M."/>
        </authorList>
    </citation>
    <scope>NUCLEOTIDE SEQUENCE [LARGE SCALE GENOMIC DNA]</scope>
    <source>
        <strain evidence="2 3">DSM 43146</strain>
    </source>
</reference>